<evidence type="ECO:0000256" key="11">
    <source>
        <dbReference type="ARBA" id="ARBA00059972"/>
    </source>
</evidence>
<dbReference type="CDD" id="cd00806">
    <property type="entry name" value="TrpRS_core"/>
    <property type="match status" value="1"/>
</dbReference>
<reference evidence="17" key="3">
    <citation type="journal article" date="2016" name="Gigascience">
        <title>De novo construction of an expanded transcriptome assembly for the western tarnished plant bug, Lygus hesperus.</title>
        <authorList>
            <person name="Tassone E.E."/>
            <person name="Geib S.M."/>
            <person name="Hall B."/>
            <person name="Fabrick J.A."/>
            <person name="Brent C.S."/>
            <person name="Hull J.J."/>
        </authorList>
    </citation>
    <scope>NUCLEOTIDE SEQUENCE</scope>
</reference>
<keyword evidence="8 14" id="KW-0030">Aminoacyl-tRNA synthetase</keyword>
<dbReference type="PROSITE" id="PS00178">
    <property type="entry name" value="AA_TRNA_LIGASE_I"/>
    <property type="match status" value="1"/>
</dbReference>
<evidence type="ECO:0000256" key="12">
    <source>
        <dbReference type="ARBA" id="ARBA00069760"/>
    </source>
</evidence>
<dbReference type="Gene3D" id="3.40.50.620">
    <property type="entry name" value="HUPs"/>
    <property type="match status" value="1"/>
</dbReference>
<evidence type="ECO:0000256" key="14">
    <source>
        <dbReference type="RuleBase" id="RU363036"/>
    </source>
</evidence>
<evidence type="ECO:0000256" key="3">
    <source>
        <dbReference type="ARBA" id="ARBA00013161"/>
    </source>
</evidence>
<gene>
    <name evidence="16" type="primary">WARS2_1</name>
    <name evidence="15" type="synonym">WARS2_0</name>
    <name evidence="16" type="ORF">CM83_51678</name>
    <name evidence="15" type="ORF">CM83_51680</name>
    <name evidence="17" type="ORF">g.71810</name>
</gene>
<evidence type="ECO:0000256" key="6">
    <source>
        <dbReference type="ARBA" id="ARBA00022840"/>
    </source>
</evidence>
<dbReference type="InterPro" id="IPR002305">
    <property type="entry name" value="aa-tRNA-synth_Ic"/>
</dbReference>
<comment type="catalytic activity">
    <reaction evidence="10">
        <text>tRNA(Trp) + L-tryptophan + ATP = L-tryptophyl-tRNA(Trp) + AMP + diphosphate + H(+)</text>
        <dbReference type="Rhea" id="RHEA:24080"/>
        <dbReference type="Rhea" id="RHEA-COMP:9671"/>
        <dbReference type="Rhea" id="RHEA-COMP:9705"/>
        <dbReference type="ChEBI" id="CHEBI:15378"/>
        <dbReference type="ChEBI" id="CHEBI:30616"/>
        <dbReference type="ChEBI" id="CHEBI:33019"/>
        <dbReference type="ChEBI" id="CHEBI:57912"/>
        <dbReference type="ChEBI" id="CHEBI:78442"/>
        <dbReference type="ChEBI" id="CHEBI:78535"/>
        <dbReference type="ChEBI" id="CHEBI:456215"/>
        <dbReference type="EC" id="6.1.1.2"/>
    </reaction>
</comment>
<keyword evidence="5 14" id="KW-0547">Nucleotide-binding</keyword>
<dbReference type="GO" id="GO:0005524">
    <property type="term" value="F:ATP binding"/>
    <property type="evidence" value="ECO:0007669"/>
    <property type="project" value="UniProtKB-KW"/>
</dbReference>
<evidence type="ECO:0000256" key="13">
    <source>
        <dbReference type="ARBA" id="ARBA00080951"/>
    </source>
</evidence>
<dbReference type="AlphaFoldDB" id="A0A0A9W1V0"/>
<proteinExistence type="inferred from homology"/>
<dbReference type="InterPro" id="IPR002306">
    <property type="entry name" value="Trp-tRNA-ligase"/>
</dbReference>
<dbReference type="InterPro" id="IPR050203">
    <property type="entry name" value="Trp-tRNA_synthetase"/>
</dbReference>
<dbReference type="NCBIfam" id="TIGR00233">
    <property type="entry name" value="trpS"/>
    <property type="match status" value="1"/>
</dbReference>
<dbReference type="PANTHER" id="PTHR43766:SF1">
    <property type="entry name" value="TRYPTOPHAN--TRNA LIGASE, MITOCHONDRIAL"/>
    <property type="match status" value="1"/>
</dbReference>
<dbReference type="FunFam" id="3.40.50.620:FF:000082">
    <property type="entry name" value="MSW1p Mitochondrial tryptophanyl-tRNA synthetase"/>
    <property type="match status" value="1"/>
</dbReference>
<keyword evidence="4 14" id="KW-0436">Ligase</keyword>
<sequence>MLKNVVKSQLFSSTSRRCCSNKVRNWPKIIFSGIQPTGTLHLGNYFGAVDKWKQLVDCSDGDVILSVVDLHAITLPQDPKHLHSGILHMTASLVACGIDPEKCILFQQSKVPQHALFGWVLGTLTTMTRLYHFPQYKEKTETLKDIPLGLFTYPVLQAADILLYKSTQVPIGGDQVQHLHLAQHLVHTFNNKYGVTFPIPEYIVEAHSGAGRIKSLREPEKKMSKSHADPKSRIEITDTPEQILSKIKKAVTDFTSSVKYDPENRPGVSNLIDIHALAVGRTRNEIVDEAVGLDTGKYKLRVADAVIEKLSPIRSEFIRLLDSKDYLVNVLADGSSKAERIASRTWEEVKTRIGFESAQKVKKKTLKTQRQQ</sequence>
<dbReference type="EMBL" id="GDHC01009333">
    <property type="protein sequence ID" value="JAQ09296.1"/>
    <property type="molecule type" value="Transcribed_RNA"/>
</dbReference>
<dbReference type="GO" id="GO:0005759">
    <property type="term" value="C:mitochondrial matrix"/>
    <property type="evidence" value="ECO:0007669"/>
    <property type="project" value="UniProtKB-SubCell"/>
</dbReference>
<comment type="similarity">
    <text evidence="2 14">Belongs to the class-I aminoacyl-tRNA synthetase family.</text>
</comment>
<dbReference type="PRINTS" id="PR01039">
    <property type="entry name" value="TRNASYNTHTRP"/>
</dbReference>
<evidence type="ECO:0000256" key="9">
    <source>
        <dbReference type="ARBA" id="ARBA00030268"/>
    </source>
</evidence>
<dbReference type="Gene3D" id="1.10.240.10">
    <property type="entry name" value="Tyrosyl-Transfer RNA Synthetase"/>
    <property type="match status" value="1"/>
</dbReference>
<dbReference type="EC" id="6.1.1.2" evidence="3"/>
<dbReference type="InterPro" id="IPR001412">
    <property type="entry name" value="aa-tRNA-synth_I_CS"/>
</dbReference>
<evidence type="ECO:0000256" key="2">
    <source>
        <dbReference type="ARBA" id="ARBA00005594"/>
    </source>
</evidence>
<dbReference type="EMBL" id="GBHO01042208">
    <property type="protein sequence ID" value="JAG01396.1"/>
    <property type="molecule type" value="Transcribed_RNA"/>
</dbReference>
<dbReference type="PANTHER" id="PTHR43766">
    <property type="entry name" value="TRYPTOPHAN--TRNA LIGASE, MITOCHONDRIAL"/>
    <property type="match status" value="1"/>
</dbReference>
<evidence type="ECO:0000313" key="15">
    <source>
        <dbReference type="EMBL" id="JAG01395.1"/>
    </source>
</evidence>
<evidence type="ECO:0000256" key="4">
    <source>
        <dbReference type="ARBA" id="ARBA00022598"/>
    </source>
</evidence>
<dbReference type="Pfam" id="PF00579">
    <property type="entry name" value="tRNA-synt_1b"/>
    <property type="match status" value="1"/>
</dbReference>
<reference evidence="16" key="1">
    <citation type="journal article" date="2014" name="PLoS ONE">
        <title>Transcriptome-Based Identification of ABC Transporters in the Western Tarnished Plant Bug Lygus hesperus.</title>
        <authorList>
            <person name="Hull J.J."/>
            <person name="Chaney K."/>
            <person name="Geib S.M."/>
            <person name="Fabrick J.A."/>
            <person name="Brent C.S."/>
            <person name="Walsh D."/>
            <person name="Lavine L.C."/>
        </authorList>
    </citation>
    <scope>NUCLEOTIDE SEQUENCE</scope>
</reference>
<name>A0A0A9W1V0_LYGHE</name>
<dbReference type="FunFam" id="1.10.240.10:FF:000002">
    <property type="entry name" value="Tryptophan--tRNA ligase"/>
    <property type="match status" value="1"/>
</dbReference>
<dbReference type="InterPro" id="IPR014729">
    <property type="entry name" value="Rossmann-like_a/b/a_fold"/>
</dbReference>
<evidence type="ECO:0000313" key="17">
    <source>
        <dbReference type="EMBL" id="JAQ09296.1"/>
    </source>
</evidence>
<comment type="subcellular location">
    <subcellularLocation>
        <location evidence="1">Mitochondrion matrix</location>
    </subcellularLocation>
</comment>
<organism evidence="16">
    <name type="scientific">Lygus hesperus</name>
    <name type="common">Western plant bug</name>
    <dbReference type="NCBI Taxonomy" id="30085"/>
    <lineage>
        <taxon>Eukaryota</taxon>
        <taxon>Metazoa</taxon>
        <taxon>Ecdysozoa</taxon>
        <taxon>Arthropoda</taxon>
        <taxon>Hexapoda</taxon>
        <taxon>Insecta</taxon>
        <taxon>Pterygota</taxon>
        <taxon>Neoptera</taxon>
        <taxon>Paraneoptera</taxon>
        <taxon>Hemiptera</taxon>
        <taxon>Heteroptera</taxon>
        <taxon>Panheteroptera</taxon>
        <taxon>Cimicomorpha</taxon>
        <taxon>Miridae</taxon>
        <taxon>Mirini</taxon>
        <taxon>Lygus</taxon>
    </lineage>
</organism>
<dbReference type="EMBL" id="GBHO01042209">
    <property type="protein sequence ID" value="JAG01395.1"/>
    <property type="molecule type" value="Transcribed_RNA"/>
</dbReference>
<evidence type="ECO:0000256" key="7">
    <source>
        <dbReference type="ARBA" id="ARBA00022917"/>
    </source>
</evidence>
<evidence type="ECO:0000313" key="16">
    <source>
        <dbReference type="EMBL" id="JAG01396.1"/>
    </source>
</evidence>
<keyword evidence="7 14" id="KW-0648">Protein biosynthesis</keyword>
<comment type="function">
    <text evidence="11">Catalyzes the attachment of tryptophan to tRNA(Trp) in a two-step reaction: tryptophan is first activated by ATP to form Trp-AMP and then transferred to the acceptor end of tRNA(Trp).</text>
</comment>
<keyword evidence="6 14" id="KW-0067">ATP-binding</keyword>
<evidence type="ECO:0000256" key="5">
    <source>
        <dbReference type="ARBA" id="ARBA00022741"/>
    </source>
</evidence>
<dbReference type="SUPFAM" id="SSF52374">
    <property type="entry name" value="Nucleotidylyl transferase"/>
    <property type="match status" value="1"/>
</dbReference>
<protein>
    <recommendedName>
        <fullName evidence="12">Tryptophan--tRNA ligase, mitochondrial</fullName>
        <ecNumber evidence="3">6.1.1.2</ecNumber>
    </recommendedName>
    <alternativeName>
        <fullName evidence="13">(Mt)TrpRS</fullName>
    </alternativeName>
    <alternativeName>
        <fullName evidence="9">Tryptophanyl-tRNA synthetase</fullName>
    </alternativeName>
</protein>
<evidence type="ECO:0000256" key="1">
    <source>
        <dbReference type="ARBA" id="ARBA00004305"/>
    </source>
</evidence>
<accession>A0A0A9W1V0</accession>
<evidence type="ECO:0000256" key="8">
    <source>
        <dbReference type="ARBA" id="ARBA00023146"/>
    </source>
</evidence>
<evidence type="ECO:0000256" key="10">
    <source>
        <dbReference type="ARBA" id="ARBA00049929"/>
    </source>
</evidence>
<dbReference type="GO" id="GO:0004830">
    <property type="term" value="F:tryptophan-tRNA ligase activity"/>
    <property type="evidence" value="ECO:0007669"/>
    <property type="project" value="UniProtKB-EC"/>
</dbReference>
<reference evidence="16" key="2">
    <citation type="submission" date="2014-07" db="EMBL/GenBank/DDBJ databases">
        <authorList>
            <person name="Hull J."/>
        </authorList>
    </citation>
    <scope>NUCLEOTIDE SEQUENCE</scope>
</reference>
<dbReference type="GO" id="GO:0070183">
    <property type="term" value="P:mitochondrial tryptophanyl-tRNA aminoacylation"/>
    <property type="evidence" value="ECO:0007669"/>
    <property type="project" value="TreeGrafter"/>
</dbReference>